<protein>
    <recommendedName>
        <fullName evidence="6 7">Thioredoxin</fullName>
    </recommendedName>
</protein>
<dbReference type="RefSeq" id="WP_111229003.1">
    <property type="nucleotide sequence ID" value="NZ_NBIU01000002.1"/>
</dbReference>
<dbReference type="PRINTS" id="PR00421">
    <property type="entry name" value="THIOREDOXIN"/>
</dbReference>
<evidence type="ECO:0000256" key="7">
    <source>
        <dbReference type="PIRNR" id="PIRNR000077"/>
    </source>
</evidence>
<evidence type="ECO:0000256" key="2">
    <source>
        <dbReference type="ARBA" id="ARBA00022448"/>
    </source>
</evidence>
<feature type="disulfide bond" description="Redox-active" evidence="9">
    <location>
        <begin position="30"/>
        <end position="33"/>
    </location>
</feature>
<evidence type="ECO:0000259" key="10">
    <source>
        <dbReference type="PROSITE" id="PS51352"/>
    </source>
</evidence>
<feature type="site" description="Contributes to redox potential value" evidence="8">
    <location>
        <position position="31"/>
    </location>
</feature>
<evidence type="ECO:0000256" key="1">
    <source>
        <dbReference type="ARBA" id="ARBA00008987"/>
    </source>
</evidence>
<keyword evidence="12" id="KW-1185">Reference proteome</keyword>
<feature type="active site" description="Nucleophile" evidence="8">
    <location>
        <position position="30"/>
    </location>
</feature>
<evidence type="ECO:0000256" key="6">
    <source>
        <dbReference type="NCBIfam" id="TIGR01068"/>
    </source>
</evidence>
<keyword evidence="3" id="KW-0249">Electron transport</keyword>
<dbReference type="AlphaFoldDB" id="A0A2W6MWQ7"/>
<feature type="site" description="Deprotonates C-terminal active site Cys" evidence="8">
    <location>
        <position position="24"/>
    </location>
</feature>
<dbReference type="PANTHER" id="PTHR45663">
    <property type="entry name" value="GEO12009P1"/>
    <property type="match status" value="1"/>
</dbReference>
<feature type="site" description="Contributes to redox potential value" evidence="8">
    <location>
        <position position="32"/>
    </location>
</feature>
<dbReference type="PIRSF" id="PIRSF000077">
    <property type="entry name" value="Thioredoxin"/>
    <property type="match status" value="1"/>
</dbReference>
<reference evidence="11 12" key="1">
    <citation type="submission" date="2017-03" db="EMBL/GenBank/DDBJ databases">
        <title>Genomic and clinical evidence uncovers the enterohepatic species Helicobacter valdiviensis as a potential human intestinal pathogen.</title>
        <authorList>
            <person name="Fresia P."/>
            <person name="Jara R."/>
            <person name="Sierra R."/>
            <person name="Ferres I."/>
            <person name="Greif G."/>
            <person name="Iraola G."/>
            <person name="Collado L."/>
        </authorList>
    </citation>
    <scope>NUCLEOTIDE SEQUENCE [LARGE SCALE GENOMIC DNA]</scope>
    <source>
        <strain evidence="11 12">WBE14</strain>
    </source>
</reference>
<evidence type="ECO:0000313" key="12">
    <source>
        <dbReference type="Proteomes" id="UP000249746"/>
    </source>
</evidence>
<dbReference type="GO" id="GO:0045454">
    <property type="term" value="P:cell redox homeostasis"/>
    <property type="evidence" value="ECO:0007669"/>
    <property type="project" value="TreeGrafter"/>
</dbReference>
<name>A0A2W6MWQ7_9HELI</name>
<dbReference type="PROSITE" id="PS51352">
    <property type="entry name" value="THIOREDOXIN_2"/>
    <property type="match status" value="1"/>
</dbReference>
<keyword evidence="2" id="KW-0813">Transport</keyword>
<dbReference type="OrthoDB" id="9790390at2"/>
<comment type="similarity">
    <text evidence="1 7">Belongs to the thioredoxin family.</text>
</comment>
<evidence type="ECO:0000256" key="3">
    <source>
        <dbReference type="ARBA" id="ARBA00022982"/>
    </source>
</evidence>
<evidence type="ECO:0000313" key="11">
    <source>
        <dbReference type="EMBL" id="PZT48944.1"/>
    </source>
</evidence>
<keyword evidence="5 9" id="KW-0676">Redox-active center</keyword>
<dbReference type="InterPro" id="IPR013766">
    <property type="entry name" value="Thioredoxin_domain"/>
</dbReference>
<dbReference type="Proteomes" id="UP000249746">
    <property type="component" value="Unassembled WGS sequence"/>
</dbReference>
<feature type="domain" description="Thioredoxin" evidence="10">
    <location>
        <begin position="1"/>
        <end position="105"/>
    </location>
</feature>
<comment type="caution">
    <text evidence="11">The sequence shown here is derived from an EMBL/GenBank/DDBJ whole genome shotgun (WGS) entry which is preliminary data.</text>
</comment>
<evidence type="ECO:0000256" key="5">
    <source>
        <dbReference type="ARBA" id="ARBA00023284"/>
    </source>
</evidence>
<evidence type="ECO:0000256" key="8">
    <source>
        <dbReference type="PIRSR" id="PIRSR000077-1"/>
    </source>
</evidence>
<dbReference type="NCBIfam" id="TIGR01068">
    <property type="entry name" value="thioredoxin"/>
    <property type="match status" value="1"/>
</dbReference>
<organism evidence="11 12">
    <name type="scientific">Helicobacter valdiviensis</name>
    <dbReference type="NCBI Taxonomy" id="1458358"/>
    <lineage>
        <taxon>Bacteria</taxon>
        <taxon>Pseudomonadati</taxon>
        <taxon>Campylobacterota</taxon>
        <taxon>Epsilonproteobacteria</taxon>
        <taxon>Campylobacterales</taxon>
        <taxon>Helicobacteraceae</taxon>
        <taxon>Helicobacter</taxon>
    </lineage>
</organism>
<keyword evidence="4 9" id="KW-1015">Disulfide bond</keyword>
<sequence length="105" mass="11947">MAGYIELTEQNFEETIKDGVVMVDFWAPWCNPCKMISPVIDKLAVEYAGKAKICKVNTDDQQELAMKFGIRSIPTIFFYKNGQKVDEMIGASSEQDFRNKIDSLL</sequence>
<dbReference type="InterPro" id="IPR005746">
    <property type="entry name" value="Thioredoxin"/>
</dbReference>
<dbReference type="EMBL" id="NBIU01000002">
    <property type="protein sequence ID" value="PZT48944.1"/>
    <property type="molecule type" value="Genomic_DNA"/>
</dbReference>
<dbReference type="InterPro" id="IPR036249">
    <property type="entry name" value="Thioredoxin-like_sf"/>
</dbReference>
<proteinExistence type="inferred from homology"/>
<dbReference type="GO" id="GO:0015035">
    <property type="term" value="F:protein-disulfide reductase activity"/>
    <property type="evidence" value="ECO:0007669"/>
    <property type="project" value="UniProtKB-UniRule"/>
</dbReference>
<evidence type="ECO:0000256" key="4">
    <source>
        <dbReference type="ARBA" id="ARBA00023157"/>
    </source>
</evidence>
<dbReference type="Gene3D" id="3.40.30.10">
    <property type="entry name" value="Glutaredoxin"/>
    <property type="match status" value="1"/>
</dbReference>
<dbReference type="Pfam" id="PF00085">
    <property type="entry name" value="Thioredoxin"/>
    <property type="match status" value="1"/>
</dbReference>
<gene>
    <name evidence="11" type="ORF">B6S12_01220</name>
</gene>
<dbReference type="PANTHER" id="PTHR45663:SF11">
    <property type="entry name" value="GEO12009P1"/>
    <property type="match status" value="1"/>
</dbReference>
<dbReference type="CDD" id="cd02947">
    <property type="entry name" value="TRX_family"/>
    <property type="match status" value="1"/>
</dbReference>
<evidence type="ECO:0000256" key="9">
    <source>
        <dbReference type="PIRSR" id="PIRSR000077-4"/>
    </source>
</evidence>
<dbReference type="GO" id="GO:0005829">
    <property type="term" value="C:cytosol"/>
    <property type="evidence" value="ECO:0007669"/>
    <property type="project" value="TreeGrafter"/>
</dbReference>
<dbReference type="SUPFAM" id="SSF52833">
    <property type="entry name" value="Thioredoxin-like"/>
    <property type="match status" value="1"/>
</dbReference>
<dbReference type="FunFam" id="3.40.30.10:FF:000001">
    <property type="entry name" value="Thioredoxin"/>
    <property type="match status" value="1"/>
</dbReference>
<feature type="active site" description="Nucleophile" evidence="8">
    <location>
        <position position="33"/>
    </location>
</feature>
<accession>A0A2W6MWQ7</accession>